<reference evidence="2" key="1">
    <citation type="submission" date="2022-09" db="EMBL/GenBank/DDBJ databases">
        <title>Tahibacter sp. nov., isolated from a fresh water.</title>
        <authorList>
            <person name="Baek J.H."/>
            <person name="Lee J.K."/>
            <person name="Kim J.M."/>
            <person name="Jeon C.O."/>
        </authorList>
    </citation>
    <scope>NUCLEOTIDE SEQUENCE</scope>
    <source>
        <strain evidence="2">W38</strain>
    </source>
</reference>
<dbReference type="InterPro" id="IPR011659">
    <property type="entry name" value="WD40"/>
</dbReference>
<name>A0ABY6BKG9_9GAMM</name>
<keyword evidence="1" id="KW-0732">Signal</keyword>
<dbReference type="Gene3D" id="2.120.10.30">
    <property type="entry name" value="TolB, C-terminal domain"/>
    <property type="match status" value="1"/>
</dbReference>
<evidence type="ECO:0000313" key="2">
    <source>
        <dbReference type="EMBL" id="UXI69967.1"/>
    </source>
</evidence>
<accession>A0ABY6BKG9</accession>
<protein>
    <recommendedName>
        <fullName evidence="4">WD40 repeat protein</fullName>
    </recommendedName>
</protein>
<sequence length="311" mass="33307">MDRVRQGGAGFVLIVAALPGLAGASPAAGAARLVAPGVVSTAANDYNFAISRTDDVAVFATSAARFEGARIHIGRFRGDRFDELPALHFQRDGYRYSDPWLTPDGTMLLFISDQPHPGRAADAKDLDIWQVHLRDGRWGEPQRLGGEINSRSDELGPEVHAGVLYFNSSRPGGPSKTAIYRAAIGDGLAAQVEALPAAINRGDHQGDFTLSADGMTAAFWSMRTGETEKLDLYLARRVGDGWGEAEKLPAPFSSPGNDFTPFFAADGKTLYFASTRTLDEDTAGAALSNGLSNVFWATLPAAWHTRPGSKR</sequence>
<evidence type="ECO:0000313" key="3">
    <source>
        <dbReference type="Proteomes" id="UP001064632"/>
    </source>
</evidence>
<evidence type="ECO:0000256" key="1">
    <source>
        <dbReference type="SAM" id="SignalP"/>
    </source>
</evidence>
<feature type="signal peptide" evidence="1">
    <location>
        <begin position="1"/>
        <end position="30"/>
    </location>
</feature>
<gene>
    <name evidence="2" type="ORF">N4264_10170</name>
</gene>
<evidence type="ECO:0008006" key="4">
    <source>
        <dbReference type="Google" id="ProtNLM"/>
    </source>
</evidence>
<proteinExistence type="predicted"/>
<dbReference type="EMBL" id="CP104694">
    <property type="protein sequence ID" value="UXI69967.1"/>
    <property type="molecule type" value="Genomic_DNA"/>
</dbReference>
<keyword evidence="3" id="KW-1185">Reference proteome</keyword>
<dbReference type="SUPFAM" id="SSF82171">
    <property type="entry name" value="DPP6 N-terminal domain-like"/>
    <property type="match status" value="1"/>
</dbReference>
<dbReference type="Proteomes" id="UP001064632">
    <property type="component" value="Chromosome"/>
</dbReference>
<organism evidence="2 3">
    <name type="scientific">Tahibacter amnicola</name>
    <dbReference type="NCBI Taxonomy" id="2976241"/>
    <lineage>
        <taxon>Bacteria</taxon>
        <taxon>Pseudomonadati</taxon>
        <taxon>Pseudomonadota</taxon>
        <taxon>Gammaproteobacteria</taxon>
        <taxon>Lysobacterales</taxon>
        <taxon>Rhodanobacteraceae</taxon>
        <taxon>Tahibacter</taxon>
    </lineage>
</organism>
<feature type="chain" id="PRO_5045504473" description="WD40 repeat protein" evidence="1">
    <location>
        <begin position="31"/>
        <end position="311"/>
    </location>
</feature>
<dbReference type="RefSeq" id="WP_261696919.1">
    <property type="nucleotide sequence ID" value="NZ_CP104694.1"/>
</dbReference>
<dbReference type="InterPro" id="IPR011042">
    <property type="entry name" value="6-blade_b-propeller_TolB-like"/>
</dbReference>
<dbReference type="Pfam" id="PF07676">
    <property type="entry name" value="PD40"/>
    <property type="match status" value="2"/>
</dbReference>